<evidence type="ECO:0000256" key="9">
    <source>
        <dbReference type="HAMAP-Rule" id="MF_00344"/>
    </source>
</evidence>
<dbReference type="SUPFAM" id="SSF54810">
    <property type="entry name" value="GMP synthetase C-terminal dimerisation domain"/>
    <property type="match status" value="1"/>
</dbReference>
<dbReference type="Pfam" id="PF02540">
    <property type="entry name" value="NAD_synthase"/>
    <property type="match status" value="1"/>
</dbReference>
<dbReference type="HAMAP" id="MF_00344">
    <property type="entry name" value="GMP_synthase"/>
    <property type="match status" value="1"/>
</dbReference>
<dbReference type="InterPro" id="IPR014729">
    <property type="entry name" value="Rossmann-like_a/b/a_fold"/>
</dbReference>
<dbReference type="PROSITE" id="PS51553">
    <property type="entry name" value="GMPS_ATP_PPASE"/>
    <property type="match status" value="1"/>
</dbReference>
<dbReference type="SUPFAM" id="SSF52402">
    <property type="entry name" value="Adenine nucleotide alpha hydrolases-like"/>
    <property type="match status" value="1"/>
</dbReference>
<evidence type="ECO:0000256" key="3">
    <source>
        <dbReference type="ARBA" id="ARBA00022598"/>
    </source>
</evidence>
<keyword evidence="5 9" id="KW-0332">GMP biosynthesis</keyword>
<dbReference type="PANTHER" id="PTHR11922">
    <property type="entry name" value="GMP SYNTHASE-RELATED"/>
    <property type="match status" value="1"/>
</dbReference>
<reference evidence="12 13" key="1">
    <citation type="journal article" date="2016" name="Nat. Commun.">
        <title>Thousands of microbial genomes shed light on interconnected biogeochemical processes in an aquifer system.</title>
        <authorList>
            <person name="Anantharaman K."/>
            <person name="Brown C.T."/>
            <person name="Hug L.A."/>
            <person name="Sharon I."/>
            <person name="Castelle C.J."/>
            <person name="Probst A.J."/>
            <person name="Thomas B.C."/>
            <person name="Singh A."/>
            <person name="Wilkins M.J."/>
            <person name="Karaoz U."/>
            <person name="Brodie E.L."/>
            <person name="Williams K.H."/>
            <person name="Hubbard S.S."/>
            <person name="Banfield J.F."/>
        </authorList>
    </citation>
    <scope>NUCLEOTIDE SEQUENCE [LARGE SCALE GENOMIC DNA]</scope>
</reference>
<keyword evidence="3 9" id="KW-0436">Ligase</keyword>
<dbReference type="PROSITE" id="PS51273">
    <property type="entry name" value="GATASE_TYPE_1"/>
    <property type="match status" value="1"/>
</dbReference>
<dbReference type="InterPro" id="IPR022310">
    <property type="entry name" value="NAD/GMP_synthase"/>
</dbReference>
<evidence type="ECO:0000256" key="1">
    <source>
        <dbReference type="ARBA" id="ARBA00002332"/>
    </source>
</evidence>
<comment type="subunit">
    <text evidence="9">Homodimer.</text>
</comment>
<dbReference type="EMBL" id="MFIZ01000019">
    <property type="protein sequence ID" value="OGG11701.1"/>
    <property type="molecule type" value="Genomic_DNA"/>
</dbReference>
<dbReference type="UniPathway" id="UPA00189">
    <property type="reaction ID" value="UER00296"/>
</dbReference>
<evidence type="ECO:0000256" key="7">
    <source>
        <dbReference type="ARBA" id="ARBA00022840"/>
    </source>
</evidence>
<dbReference type="Pfam" id="PF00117">
    <property type="entry name" value="GATase"/>
    <property type="match status" value="1"/>
</dbReference>
<dbReference type="AlphaFoldDB" id="A0A1F5ZH40"/>
<name>A0A1F5ZH40_9BACT</name>
<feature type="active site" evidence="9">
    <location>
        <position position="172"/>
    </location>
</feature>
<dbReference type="Gene3D" id="3.40.50.880">
    <property type="match status" value="1"/>
</dbReference>
<sequence length="511" mass="56578">MIIVVDFGSQTAHLIGRRLRQIGVAVSYVNPEDALRDIEDKQPKGIILSGGPAFVNVEGSPTVSKKIFDLGIPILGICYGWQLMAKLLDGRVEGAKTPEGARKEFGPQTLHVTHPTGIFSLPEKTFSVIVSHGDTVTKLPPGFENIGSTPRVKFTAAQNEKKKMYGIQFHPEADHTQYGLELLKNFAIGVCHETLVPLALDPDSIITSIQQTVGNKKVICAVSGGVDSTVTAFLIGKAIGKSLIPVYVDSGLMRPETDTRVKYIFTKLIHANLVIIDARKRYLAALKGIIDPEEKRKTIGKLYIDIFSEEAKKHTNAIFLAQGTIYSDVIESKGSKHASKIKSHHNVGGLPEELNFQLLEPMRNYYKDEVRELGRLAGLSEDIVTQQPFPGPGYAVRIRGEVTEERLKQVNIADKIVIEEMKQANLYDKVFQCFAIMTGAYSTAVKGDERTFAEVIAIRAYESKDIMTSRWAHIPYDVLGKMSSRIVNEVPNISRVVYDITTKPPATMEWE</sequence>
<dbReference type="CDD" id="cd01997">
    <property type="entry name" value="GMP_synthase_C"/>
    <property type="match status" value="1"/>
</dbReference>
<feature type="domain" description="GMPS ATP-PPase" evidence="11">
    <location>
        <begin position="196"/>
        <end position="386"/>
    </location>
</feature>
<comment type="function">
    <text evidence="1 9">Catalyzes the synthesis of GMP from XMP.</text>
</comment>
<evidence type="ECO:0000256" key="5">
    <source>
        <dbReference type="ARBA" id="ARBA00022749"/>
    </source>
</evidence>
<dbReference type="InterPro" id="IPR025777">
    <property type="entry name" value="GMPS_ATP_PPase_dom"/>
</dbReference>
<dbReference type="InterPro" id="IPR022955">
    <property type="entry name" value="GMP_synthase"/>
</dbReference>
<dbReference type="SUPFAM" id="SSF52317">
    <property type="entry name" value="Class I glutamine amidotransferase-like"/>
    <property type="match status" value="1"/>
</dbReference>
<evidence type="ECO:0000313" key="12">
    <source>
        <dbReference type="EMBL" id="OGG11701.1"/>
    </source>
</evidence>
<dbReference type="CDD" id="cd01742">
    <property type="entry name" value="GATase1_GMP_Synthase"/>
    <property type="match status" value="1"/>
</dbReference>
<evidence type="ECO:0000256" key="10">
    <source>
        <dbReference type="PROSITE-ProRule" id="PRU00886"/>
    </source>
</evidence>
<dbReference type="Gene3D" id="3.40.50.620">
    <property type="entry name" value="HUPs"/>
    <property type="match status" value="1"/>
</dbReference>
<proteinExistence type="inferred from homology"/>
<protein>
    <recommendedName>
        <fullName evidence="9">GMP synthase [glutamine-hydrolyzing]</fullName>
        <ecNumber evidence="9">6.3.5.2</ecNumber>
    </recommendedName>
    <alternativeName>
        <fullName evidence="9">GMP synthetase</fullName>
    </alternativeName>
    <alternativeName>
        <fullName evidence="9">Glutamine amidotransferase</fullName>
    </alternativeName>
</protein>
<dbReference type="STRING" id="1798370.A2Z00_00755"/>
<dbReference type="Proteomes" id="UP000177268">
    <property type="component" value="Unassembled WGS sequence"/>
</dbReference>
<feature type="active site" description="Nucleophile" evidence="9">
    <location>
        <position position="78"/>
    </location>
</feature>
<dbReference type="InterPro" id="IPR004739">
    <property type="entry name" value="GMP_synth_GATase"/>
</dbReference>
<dbReference type="Gene3D" id="3.30.300.10">
    <property type="match status" value="1"/>
</dbReference>
<evidence type="ECO:0000256" key="2">
    <source>
        <dbReference type="ARBA" id="ARBA00005153"/>
    </source>
</evidence>
<dbReference type="InterPro" id="IPR001674">
    <property type="entry name" value="GMP_synth_C"/>
</dbReference>
<dbReference type="NCBIfam" id="NF000848">
    <property type="entry name" value="PRK00074.1"/>
    <property type="match status" value="1"/>
</dbReference>
<keyword evidence="7 9" id="KW-0067">ATP-binding</keyword>
<keyword evidence="6 9" id="KW-0658">Purine biosynthesis</keyword>
<feature type="active site" evidence="9">
    <location>
        <position position="170"/>
    </location>
</feature>
<dbReference type="NCBIfam" id="TIGR00884">
    <property type="entry name" value="guaA_Cterm"/>
    <property type="match status" value="1"/>
</dbReference>
<keyword evidence="8 9" id="KW-0315">Glutamine amidotransferase</keyword>
<evidence type="ECO:0000256" key="8">
    <source>
        <dbReference type="ARBA" id="ARBA00022962"/>
    </source>
</evidence>
<dbReference type="GO" id="GO:0005524">
    <property type="term" value="F:ATP binding"/>
    <property type="evidence" value="ECO:0007669"/>
    <property type="project" value="UniProtKB-UniRule"/>
</dbReference>
<evidence type="ECO:0000256" key="4">
    <source>
        <dbReference type="ARBA" id="ARBA00022741"/>
    </source>
</evidence>
<comment type="catalytic activity">
    <reaction evidence="9">
        <text>XMP + L-glutamine + ATP + H2O = GMP + L-glutamate + AMP + diphosphate + 2 H(+)</text>
        <dbReference type="Rhea" id="RHEA:11680"/>
        <dbReference type="ChEBI" id="CHEBI:15377"/>
        <dbReference type="ChEBI" id="CHEBI:15378"/>
        <dbReference type="ChEBI" id="CHEBI:29985"/>
        <dbReference type="ChEBI" id="CHEBI:30616"/>
        <dbReference type="ChEBI" id="CHEBI:33019"/>
        <dbReference type="ChEBI" id="CHEBI:57464"/>
        <dbReference type="ChEBI" id="CHEBI:58115"/>
        <dbReference type="ChEBI" id="CHEBI:58359"/>
        <dbReference type="ChEBI" id="CHEBI:456215"/>
        <dbReference type="EC" id="6.3.5.2"/>
    </reaction>
</comment>
<dbReference type="GO" id="GO:0003921">
    <property type="term" value="F:GMP synthase activity"/>
    <property type="evidence" value="ECO:0007669"/>
    <property type="project" value="InterPro"/>
</dbReference>
<dbReference type="NCBIfam" id="TIGR00888">
    <property type="entry name" value="guaA_Nterm"/>
    <property type="match status" value="1"/>
</dbReference>
<dbReference type="GO" id="GO:0005829">
    <property type="term" value="C:cytosol"/>
    <property type="evidence" value="ECO:0007669"/>
    <property type="project" value="TreeGrafter"/>
</dbReference>
<dbReference type="PANTHER" id="PTHR11922:SF2">
    <property type="entry name" value="GMP SYNTHASE [GLUTAMINE-HYDROLYZING]"/>
    <property type="match status" value="1"/>
</dbReference>
<dbReference type="InterPro" id="IPR029062">
    <property type="entry name" value="Class_I_gatase-like"/>
</dbReference>
<dbReference type="PRINTS" id="PR00096">
    <property type="entry name" value="GATASE"/>
</dbReference>
<dbReference type="FunFam" id="3.30.300.10:FF:000002">
    <property type="entry name" value="GMP synthase [glutamine-hydrolyzing]"/>
    <property type="match status" value="1"/>
</dbReference>
<evidence type="ECO:0000256" key="6">
    <source>
        <dbReference type="ARBA" id="ARBA00022755"/>
    </source>
</evidence>
<dbReference type="EC" id="6.3.5.2" evidence="9"/>
<evidence type="ECO:0000259" key="11">
    <source>
        <dbReference type="PROSITE" id="PS51553"/>
    </source>
</evidence>
<dbReference type="InterPro" id="IPR017926">
    <property type="entry name" value="GATASE"/>
</dbReference>
<organism evidence="12 13">
    <name type="scientific">Candidatus Gottesmanbacteria bacterium RBG_13_45_10</name>
    <dbReference type="NCBI Taxonomy" id="1798370"/>
    <lineage>
        <taxon>Bacteria</taxon>
        <taxon>Candidatus Gottesmaniibacteriota</taxon>
    </lineage>
</organism>
<evidence type="ECO:0000313" key="13">
    <source>
        <dbReference type="Proteomes" id="UP000177268"/>
    </source>
</evidence>
<gene>
    <name evidence="9" type="primary">guaA</name>
    <name evidence="12" type="ORF">A2Z00_00755</name>
</gene>
<dbReference type="Pfam" id="PF00958">
    <property type="entry name" value="GMP_synt_C"/>
    <property type="match status" value="1"/>
</dbReference>
<comment type="pathway">
    <text evidence="2 9">Purine metabolism; GMP biosynthesis; GMP from XMP (L-Gln route): step 1/1.</text>
</comment>
<accession>A0A1F5ZH40</accession>
<dbReference type="PRINTS" id="PR00097">
    <property type="entry name" value="ANTSNTHASEII"/>
</dbReference>
<comment type="caution">
    <text evidence="12">The sequence shown here is derived from an EMBL/GenBank/DDBJ whole genome shotgun (WGS) entry which is preliminary data.</text>
</comment>
<feature type="binding site" evidence="10">
    <location>
        <begin position="223"/>
        <end position="229"/>
    </location>
    <ligand>
        <name>ATP</name>
        <dbReference type="ChEBI" id="CHEBI:30616"/>
    </ligand>
</feature>
<keyword evidence="4 9" id="KW-0547">Nucleotide-binding</keyword>